<proteinExistence type="predicted"/>
<gene>
    <name evidence="1" type="ORF">A3H61_04150</name>
</gene>
<dbReference type="AlphaFoldDB" id="A0A1G2A7V5"/>
<reference evidence="1 2" key="1">
    <citation type="journal article" date="2016" name="Nat. Commun.">
        <title>Thousands of microbial genomes shed light on interconnected biogeochemical processes in an aquifer system.</title>
        <authorList>
            <person name="Anantharaman K."/>
            <person name="Brown C.T."/>
            <person name="Hug L.A."/>
            <person name="Sharon I."/>
            <person name="Castelle C.J."/>
            <person name="Probst A.J."/>
            <person name="Thomas B.C."/>
            <person name="Singh A."/>
            <person name="Wilkins M.J."/>
            <person name="Karaoz U."/>
            <person name="Brodie E.L."/>
            <person name="Williams K.H."/>
            <person name="Hubbard S.S."/>
            <person name="Banfield J.F."/>
        </authorList>
    </citation>
    <scope>NUCLEOTIDE SEQUENCE [LARGE SCALE GENOMIC DNA]</scope>
</reference>
<evidence type="ECO:0000313" key="1">
    <source>
        <dbReference type="EMBL" id="OGY72993.1"/>
    </source>
</evidence>
<protein>
    <recommendedName>
        <fullName evidence="3">Maf-like protein</fullName>
    </recommendedName>
</protein>
<dbReference type="Proteomes" id="UP000178315">
    <property type="component" value="Unassembled WGS sequence"/>
</dbReference>
<organism evidence="1 2">
    <name type="scientific">Candidatus Jacksonbacteria bacterium RIFCSPLOWO2_02_FULL_44_20</name>
    <dbReference type="NCBI Taxonomy" id="1798460"/>
    <lineage>
        <taxon>Bacteria</taxon>
        <taxon>Candidatus Jacksoniibacteriota</taxon>
    </lineage>
</organism>
<accession>A0A1G2A7V5</accession>
<dbReference type="Gene3D" id="3.40.50.450">
    <property type="match status" value="1"/>
</dbReference>
<dbReference type="EMBL" id="MHJU01000019">
    <property type="protein sequence ID" value="OGY72993.1"/>
    <property type="molecule type" value="Genomic_DNA"/>
</dbReference>
<sequence>MRITICGSLDFTNKIKETADILEKQGDTVVIPHGSRLILSGKTALEQIRAEGAKHKRSADVIRYYYSEIQKSDAVLVMNYEKKGIQNYIGGNTFLEIGFAHVLGKKIFLLNPIPEIEFYKVEIEAMNPVILHGDLAKIQ</sequence>
<evidence type="ECO:0008006" key="3">
    <source>
        <dbReference type="Google" id="ProtNLM"/>
    </source>
</evidence>
<evidence type="ECO:0000313" key="2">
    <source>
        <dbReference type="Proteomes" id="UP000178315"/>
    </source>
</evidence>
<dbReference type="SUPFAM" id="SSF52309">
    <property type="entry name" value="N-(deoxy)ribosyltransferase-like"/>
    <property type="match status" value="1"/>
</dbReference>
<comment type="caution">
    <text evidence="1">The sequence shown here is derived from an EMBL/GenBank/DDBJ whole genome shotgun (WGS) entry which is preliminary data.</text>
</comment>
<name>A0A1G2A7V5_9BACT</name>